<dbReference type="AlphaFoldDB" id="A0A0R1RZY9"/>
<feature type="transmembrane region" description="Helical" evidence="5">
    <location>
        <begin position="258"/>
        <end position="276"/>
    </location>
</feature>
<dbReference type="EMBL" id="AZEY01000108">
    <property type="protein sequence ID" value="KRL62509.1"/>
    <property type="molecule type" value="Genomic_DNA"/>
</dbReference>
<dbReference type="RefSeq" id="WP_057866294.1">
    <property type="nucleotide sequence ID" value="NZ_AZEY01000108.1"/>
</dbReference>
<feature type="transmembrane region" description="Helical" evidence="5">
    <location>
        <begin position="57"/>
        <end position="80"/>
    </location>
</feature>
<evidence type="ECO:0000313" key="8">
    <source>
        <dbReference type="Proteomes" id="UP000052013"/>
    </source>
</evidence>
<feature type="transmembrane region" description="Helical" evidence="5">
    <location>
        <begin position="105"/>
        <end position="130"/>
    </location>
</feature>
<comment type="subcellular location">
    <subcellularLocation>
        <location evidence="1">Membrane</location>
        <topology evidence="1">Multi-pass membrane protein</topology>
    </subcellularLocation>
</comment>
<reference evidence="7 8" key="1">
    <citation type="journal article" date="2015" name="Genome Announc.">
        <title>Expanding the biotechnology potential of lactobacilli through comparative genomics of 213 strains and associated genera.</title>
        <authorList>
            <person name="Sun Z."/>
            <person name="Harris H.M."/>
            <person name="McCann A."/>
            <person name="Guo C."/>
            <person name="Argimon S."/>
            <person name="Zhang W."/>
            <person name="Yang X."/>
            <person name="Jeffery I.B."/>
            <person name="Cooney J.C."/>
            <person name="Kagawa T.F."/>
            <person name="Liu W."/>
            <person name="Song Y."/>
            <person name="Salvetti E."/>
            <person name="Wrobel A."/>
            <person name="Rasinkangas P."/>
            <person name="Parkhill J."/>
            <person name="Rea M.C."/>
            <person name="O'Sullivan O."/>
            <person name="Ritari J."/>
            <person name="Douillard F.P."/>
            <person name="Paul Ross R."/>
            <person name="Yang R."/>
            <person name="Briner A.E."/>
            <person name="Felis G.E."/>
            <person name="de Vos W.M."/>
            <person name="Barrangou R."/>
            <person name="Klaenhammer T.R."/>
            <person name="Caufield P.W."/>
            <person name="Cui Y."/>
            <person name="Zhang H."/>
            <person name="O'Toole P.W."/>
        </authorList>
    </citation>
    <scope>NUCLEOTIDE SEQUENCE [LARGE SCALE GENOMIC DNA]</scope>
    <source>
        <strain evidence="7 8">DSM 14421</strain>
    </source>
</reference>
<keyword evidence="2 5" id="KW-0812">Transmembrane</keyword>
<evidence type="ECO:0000256" key="3">
    <source>
        <dbReference type="ARBA" id="ARBA00022989"/>
    </source>
</evidence>
<dbReference type="PANTHER" id="PTHR43229:SF2">
    <property type="entry name" value="NODULATION PROTEIN J"/>
    <property type="match status" value="1"/>
</dbReference>
<evidence type="ECO:0000313" key="7">
    <source>
        <dbReference type="EMBL" id="KRL62509.1"/>
    </source>
</evidence>
<name>A0A0R1RZY9_9LACO</name>
<evidence type="ECO:0000256" key="4">
    <source>
        <dbReference type="ARBA" id="ARBA00023136"/>
    </source>
</evidence>
<evidence type="ECO:0000259" key="6">
    <source>
        <dbReference type="Pfam" id="PF12698"/>
    </source>
</evidence>
<dbReference type="InterPro" id="IPR051784">
    <property type="entry name" value="Nod_factor_ABC_transporter"/>
</dbReference>
<feature type="domain" description="ABC-2 type transporter transmembrane" evidence="6">
    <location>
        <begin position="59"/>
        <end position="271"/>
    </location>
</feature>
<sequence>MFALTKRNLLLYFRNHTGVFFSLLGAMISFVLYVIFLKETMISSWQQVPNSRQLLDFWLIGGTLSVTAITTTLSSLGQLVRDKERGVIKDFYLTDISRFKMKVSYMLSAAIIGFLMQLIMLAIMLGYFAATDNLVIPWSKTPAVLGLAFLSALLSVVINMLFVQFISRFDSLGTIESILGAASGFLVGTYIPIGGLPYFAQLLIKFTPGSYVAALYRQIFMNDPLTNAFHGQQGHFEKIMGVKIAWQHLLTGNQTIELLIAAFIIGMLVLLLTELIRSQKRNKVTDFE</sequence>
<proteinExistence type="predicted"/>
<keyword evidence="3 5" id="KW-1133">Transmembrane helix</keyword>
<evidence type="ECO:0000256" key="1">
    <source>
        <dbReference type="ARBA" id="ARBA00004141"/>
    </source>
</evidence>
<feature type="transmembrane region" description="Helical" evidence="5">
    <location>
        <begin position="178"/>
        <end position="200"/>
    </location>
</feature>
<dbReference type="Proteomes" id="UP000052013">
    <property type="component" value="Unassembled WGS sequence"/>
</dbReference>
<accession>A0A0R1RZY9</accession>
<feature type="transmembrane region" description="Helical" evidence="5">
    <location>
        <begin position="142"/>
        <end position="166"/>
    </location>
</feature>
<organism evidence="7 8">
    <name type="scientific">Lentilactobacillus diolivorans DSM 14421</name>
    <dbReference type="NCBI Taxonomy" id="1423739"/>
    <lineage>
        <taxon>Bacteria</taxon>
        <taxon>Bacillati</taxon>
        <taxon>Bacillota</taxon>
        <taxon>Bacilli</taxon>
        <taxon>Lactobacillales</taxon>
        <taxon>Lactobacillaceae</taxon>
        <taxon>Lentilactobacillus</taxon>
    </lineage>
</organism>
<dbReference type="Pfam" id="PF12698">
    <property type="entry name" value="ABC2_membrane_3"/>
    <property type="match status" value="1"/>
</dbReference>
<gene>
    <name evidence="7" type="ORF">FC85_GL002022</name>
</gene>
<protein>
    <submittedName>
        <fullName evidence="7">ABC transporter permease</fullName>
    </submittedName>
</protein>
<dbReference type="InterPro" id="IPR013525">
    <property type="entry name" value="ABC2_TM"/>
</dbReference>
<dbReference type="PATRIC" id="fig|1423739.3.peg.2108"/>
<evidence type="ECO:0000256" key="2">
    <source>
        <dbReference type="ARBA" id="ARBA00022692"/>
    </source>
</evidence>
<comment type="caution">
    <text evidence="7">The sequence shown here is derived from an EMBL/GenBank/DDBJ whole genome shotgun (WGS) entry which is preliminary data.</text>
</comment>
<dbReference type="STRING" id="1423739.FC85_GL002022"/>
<dbReference type="GO" id="GO:0016020">
    <property type="term" value="C:membrane"/>
    <property type="evidence" value="ECO:0007669"/>
    <property type="project" value="UniProtKB-SubCell"/>
</dbReference>
<evidence type="ECO:0000256" key="5">
    <source>
        <dbReference type="SAM" id="Phobius"/>
    </source>
</evidence>
<dbReference type="GO" id="GO:0140359">
    <property type="term" value="F:ABC-type transporter activity"/>
    <property type="evidence" value="ECO:0007669"/>
    <property type="project" value="InterPro"/>
</dbReference>
<dbReference type="PANTHER" id="PTHR43229">
    <property type="entry name" value="NODULATION PROTEIN J"/>
    <property type="match status" value="1"/>
</dbReference>
<keyword evidence="4 5" id="KW-0472">Membrane</keyword>
<feature type="transmembrane region" description="Helical" evidence="5">
    <location>
        <begin position="12"/>
        <end position="37"/>
    </location>
</feature>